<dbReference type="PROSITE" id="PS51099">
    <property type="entry name" value="PTS_EIIB_TYPE_2"/>
    <property type="match status" value="1"/>
</dbReference>
<keyword evidence="2" id="KW-0677">Repeat</keyword>
<dbReference type="InterPro" id="IPR001034">
    <property type="entry name" value="DeoR_HTH"/>
</dbReference>
<dbReference type="PROSITE" id="PS51094">
    <property type="entry name" value="PTS_EIIA_TYPE_2"/>
    <property type="match status" value="1"/>
</dbReference>
<keyword evidence="3" id="KW-0805">Transcription regulation</keyword>
<dbReference type="GO" id="GO:0009401">
    <property type="term" value="P:phosphoenolpyruvate-dependent sugar phosphotransferase system"/>
    <property type="evidence" value="ECO:0007669"/>
    <property type="project" value="InterPro"/>
</dbReference>
<evidence type="ECO:0000313" key="10">
    <source>
        <dbReference type="EMBL" id="MBS8265674.1"/>
    </source>
</evidence>
<dbReference type="InterPro" id="IPR002178">
    <property type="entry name" value="PTS_EIIA_type-2_dom"/>
</dbReference>
<feature type="domain" description="PRD" evidence="9">
    <location>
        <begin position="201"/>
        <end position="306"/>
    </location>
</feature>
<evidence type="ECO:0000259" key="7">
    <source>
        <dbReference type="PROSITE" id="PS51094"/>
    </source>
</evidence>
<dbReference type="Proteomes" id="UP000761411">
    <property type="component" value="Unassembled WGS sequence"/>
</dbReference>
<dbReference type="InterPro" id="IPR036388">
    <property type="entry name" value="WH-like_DNA-bd_sf"/>
</dbReference>
<dbReference type="InterPro" id="IPR036634">
    <property type="entry name" value="PRD_sf"/>
</dbReference>
<comment type="caution">
    <text evidence="10">The sequence shown here is derived from an EMBL/GenBank/DDBJ whole genome shotgun (WGS) entry which is preliminary data.</text>
</comment>
<dbReference type="InterPro" id="IPR013011">
    <property type="entry name" value="PTS_EIIB_2"/>
</dbReference>
<dbReference type="InterPro" id="IPR050661">
    <property type="entry name" value="BglG_antiterminators"/>
</dbReference>
<evidence type="ECO:0000259" key="6">
    <source>
        <dbReference type="PROSITE" id="PS51000"/>
    </source>
</evidence>
<dbReference type="Gene3D" id="1.10.1790.10">
    <property type="entry name" value="PRD domain"/>
    <property type="match status" value="2"/>
</dbReference>
<dbReference type="Pfam" id="PF08279">
    <property type="entry name" value="HTH_11"/>
    <property type="match status" value="1"/>
</dbReference>
<evidence type="ECO:0000256" key="2">
    <source>
        <dbReference type="ARBA" id="ARBA00022737"/>
    </source>
</evidence>
<gene>
    <name evidence="10" type="ORF">DYI25_14705</name>
</gene>
<dbReference type="InterPro" id="IPR036390">
    <property type="entry name" value="WH_DNA-bd_sf"/>
</dbReference>
<dbReference type="EMBL" id="QTKX01000002">
    <property type="protein sequence ID" value="MBS8265674.1"/>
    <property type="molecule type" value="Genomic_DNA"/>
</dbReference>
<feature type="domain" description="HTH deoR-type" evidence="6">
    <location>
        <begin position="4"/>
        <end position="71"/>
    </location>
</feature>
<dbReference type="PANTHER" id="PTHR30185:SF18">
    <property type="entry name" value="TRANSCRIPTIONAL REGULATOR MTLR"/>
    <property type="match status" value="1"/>
</dbReference>
<feature type="domain" description="PTS EIIB type-2" evidence="8">
    <location>
        <begin position="419"/>
        <end position="507"/>
    </location>
</feature>
<keyword evidence="5" id="KW-0804">Transcription</keyword>
<keyword evidence="1" id="KW-0808">Transferase</keyword>
<dbReference type="CDD" id="cd05568">
    <property type="entry name" value="PTS_IIB_bgl_like"/>
    <property type="match status" value="1"/>
</dbReference>
<dbReference type="InterPro" id="IPR011608">
    <property type="entry name" value="PRD"/>
</dbReference>
<dbReference type="Gene3D" id="3.40.930.10">
    <property type="entry name" value="Mannitol-specific EII, Chain A"/>
    <property type="match status" value="1"/>
</dbReference>
<name>A0A944GXG7_9BACI</name>
<dbReference type="PANTHER" id="PTHR30185">
    <property type="entry name" value="CRYPTIC BETA-GLUCOSIDE BGL OPERON ANTITERMINATOR"/>
    <property type="match status" value="1"/>
</dbReference>
<dbReference type="InterPro" id="IPR036095">
    <property type="entry name" value="PTS_EIIB-like_sf"/>
</dbReference>
<dbReference type="GO" id="GO:0008982">
    <property type="term" value="F:protein-N(PI)-phosphohistidine-sugar phosphotransferase activity"/>
    <property type="evidence" value="ECO:0007669"/>
    <property type="project" value="InterPro"/>
</dbReference>
<dbReference type="Pfam" id="PF05043">
    <property type="entry name" value="Mga"/>
    <property type="match status" value="1"/>
</dbReference>
<evidence type="ECO:0000256" key="3">
    <source>
        <dbReference type="ARBA" id="ARBA00023015"/>
    </source>
</evidence>
<dbReference type="AlphaFoldDB" id="A0A944GXG7"/>
<dbReference type="PROSITE" id="PS51000">
    <property type="entry name" value="HTH_DEOR_2"/>
    <property type="match status" value="1"/>
</dbReference>
<dbReference type="SUPFAM" id="SSF46785">
    <property type="entry name" value="Winged helix' DNA-binding domain"/>
    <property type="match status" value="2"/>
</dbReference>
<feature type="domain" description="PTS EIIA type-2" evidence="7">
    <location>
        <begin position="544"/>
        <end position="691"/>
    </location>
</feature>
<evidence type="ECO:0000259" key="9">
    <source>
        <dbReference type="PROSITE" id="PS51372"/>
    </source>
</evidence>
<dbReference type="InterPro" id="IPR013196">
    <property type="entry name" value="HTH_11"/>
</dbReference>
<evidence type="ECO:0000256" key="4">
    <source>
        <dbReference type="ARBA" id="ARBA00023159"/>
    </source>
</evidence>
<dbReference type="SUPFAM" id="SSF63520">
    <property type="entry name" value="PTS-regulatory domain, PRD"/>
    <property type="match status" value="2"/>
</dbReference>
<dbReference type="Gene3D" id="1.10.10.10">
    <property type="entry name" value="Winged helix-like DNA-binding domain superfamily/Winged helix DNA-binding domain"/>
    <property type="match status" value="2"/>
</dbReference>
<evidence type="ECO:0000256" key="1">
    <source>
        <dbReference type="ARBA" id="ARBA00022679"/>
    </source>
</evidence>
<organism evidence="10 11">
    <name type="scientific">Mesobacillus boroniphilus</name>
    <dbReference type="NCBI Taxonomy" id="308892"/>
    <lineage>
        <taxon>Bacteria</taxon>
        <taxon>Bacillati</taxon>
        <taxon>Bacillota</taxon>
        <taxon>Bacilli</taxon>
        <taxon>Bacillales</taxon>
        <taxon>Bacillaceae</taxon>
        <taxon>Mesobacillus</taxon>
    </lineage>
</organism>
<keyword evidence="11" id="KW-1185">Reference proteome</keyword>
<proteinExistence type="predicted"/>
<protein>
    <submittedName>
        <fullName evidence="10">PRD domain-containing protein</fullName>
    </submittedName>
</protein>
<dbReference type="InterPro" id="IPR016152">
    <property type="entry name" value="PTrfase/Anion_transptr"/>
</dbReference>
<accession>A0A944GXG7</accession>
<dbReference type="SUPFAM" id="SSF52794">
    <property type="entry name" value="PTS system IIB component-like"/>
    <property type="match status" value="1"/>
</dbReference>
<dbReference type="Gene3D" id="3.40.50.2300">
    <property type="match status" value="1"/>
</dbReference>
<dbReference type="Pfam" id="PF00359">
    <property type="entry name" value="PTS_EIIA_2"/>
    <property type="match status" value="1"/>
</dbReference>
<dbReference type="GO" id="GO:0003700">
    <property type="term" value="F:DNA-binding transcription factor activity"/>
    <property type="evidence" value="ECO:0007669"/>
    <property type="project" value="InterPro"/>
</dbReference>
<dbReference type="PROSITE" id="PS51372">
    <property type="entry name" value="PRD_2"/>
    <property type="match status" value="2"/>
</dbReference>
<sequence length="706" mass="80035">MYISARERQLLEILLTEKEEMTVKDLADKIGVSGRTVHRDLKNIEDILMEYELTLLKKSGVGVQISGSPEKIRQLELFLFNLFHTEYTPDERQTIILCELLETKGPVKLLGLANDLNVTIATVSADLSKLEDKLESFGLSLIRKRGYGVELEGDEAAKRRAMRNLISAYLDESEILSLARENIQKRSTQQTNTISERLLGLVERQKLLIVEKVVDSIIQELPFAMADSAYIGLVVHLALAIERIQKGEGIAINKAYMEDQQSSKEYKFAEKIVAQLEQVFQIEIPEAEVAYITMHLKGAKLRHDNEYLMEESSLQVALKAKHLIDQVEKVVGTDLSANRSLFEGLVMHLKPAMYRVKQGMGISNPLTGKVKKDYPELFSIVKQAAEQVFPEYHVPDEEVGYLVMHFGSAVLGRRELADFKTLVICSSGIGTSKMLVTRLQKEFPELKNVQNVSVMEFKKLKESDYQLVISTIPIPDYKDYIIVSPMLNKDEIEKIRSFINKYKIINSSDRSLPFSSQESLRTKNAKNFIEEMQTVQKYSETIAKLLMGFELVKIRERKTTDEILYQAVQELSRKQTVENIDLVADALKRREQLGGLGVPGTAMALFHARSPGVIQSSFTIYSLENPIITAGMDGSPMEVKFLLLMLSPEEPDEKTLEVLSHLSSLLIESEESTAIFESNDENQIASYLSTRFEQFFTEKIEHLRSV</sequence>
<evidence type="ECO:0000313" key="11">
    <source>
        <dbReference type="Proteomes" id="UP000761411"/>
    </source>
</evidence>
<evidence type="ECO:0000256" key="5">
    <source>
        <dbReference type="ARBA" id="ARBA00023163"/>
    </source>
</evidence>
<dbReference type="InterPro" id="IPR007737">
    <property type="entry name" value="Mga_HTH"/>
</dbReference>
<dbReference type="RefSeq" id="WP_213370194.1">
    <property type="nucleotide sequence ID" value="NZ_QTKX01000002.1"/>
</dbReference>
<dbReference type="SUPFAM" id="SSF55804">
    <property type="entry name" value="Phoshotransferase/anion transport protein"/>
    <property type="match status" value="1"/>
</dbReference>
<reference evidence="10 11" key="1">
    <citation type="journal article" date="2021" name="Microorganisms">
        <title>Bacterial Dimethylsulfoniopropionate Biosynthesis in the East China Sea.</title>
        <authorList>
            <person name="Liu J."/>
            <person name="Zhang Y."/>
            <person name="Liu J."/>
            <person name="Zhong H."/>
            <person name="Williams B.T."/>
            <person name="Zheng Y."/>
            <person name="Curson A.R.J."/>
            <person name="Sun C."/>
            <person name="Sun H."/>
            <person name="Song D."/>
            <person name="Wagner Mackenzie B."/>
            <person name="Bermejo Martinez A."/>
            <person name="Todd J.D."/>
            <person name="Zhang X.H."/>
        </authorList>
    </citation>
    <scope>NUCLEOTIDE SEQUENCE [LARGE SCALE GENOMIC DNA]</scope>
    <source>
        <strain evidence="10 11">ESS08</strain>
    </source>
</reference>
<feature type="domain" description="PRD" evidence="9">
    <location>
        <begin position="311"/>
        <end position="416"/>
    </location>
</feature>
<keyword evidence="4" id="KW-0010">Activator</keyword>
<evidence type="ECO:0000259" key="8">
    <source>
        <dbReference type="PROSITE" id="PS51099"/>
    </source>
</evidence>
<dbReference type="Pfam" id="PF00874">
    <property type="entry name" value="PRD"/>
    <property type="match status" value="2"/>
</dbReference>